<evidence type="ECO:0000256" key="1">
    <source>
        <dbReference type="ARBA" id="ARBA00010701"/>
    </source>
</evidence>
<feature type="domain" description="Partial AB-hydrolase lipase" evidence="5">
    <location>
        <begin position="59"/>
        <end position="116"/>
    </location>
</feature>
<feature type="active site" description="Charge relay system" evidence="3">
    <location>
        <position position="362"/>
    </location>
</feature>
<evidence type="ECO:0000256" key="3">
    <source>
        <dbReference type="PIRSR" id="PIRSR000862-1"/>
    </source>
</evidence>
<reference evidence="7" key="2">
    <citation type="submission" date="2025-08" db="UniProtKB">
        <authorList>
            <consortium name="RefSeq"/>
        </authorList>
    </citation>
    <scope>IDENTIFICATION</scope>
    <source>
        <tissue evidence="7">Young leaves</tissue>
    </source>
</reference>
<feature type="active site" description="Nucleophile" evidence="3">
    <location>
        <position position="192"/>
    </location>
</feature>
<dbReference type="GO" id="GO:0016788">
    <property type="term" value="F:hydrolase activity, acting on ester bonds"/>
    <property type="evidence" value="ECO:0007669"/>
    <property type="project" value="InterPro"/>
</dbReference>
<dbReference type="InterPro" id="IPR029058">
    <property type="entry name" value="AB_hydrolase_fold"/>
</dbReference>
<keyword evidence="4" id="KW-0732">Signal</keyword>
<proteinExistence type="inferred from homology"/>
<keyword evidence="6" id="KW-1185">Reference proteome</keyword>
<protein>
    <recommendedName>
        <fullName evidence="2">Lipase</fullName>
    </recommendedName>
</protein>
<feature type="active site" description="Charge relay system" evidence="3">
    <location>
        <position position="395"/>
    </location>
</feature>
<organism evidence="6 7">
    <name type="scientific">Phoenix dactylifera</name>
    <name type="common">Date palm</name>
    <dbReference type="NCBI Taxonomy" id="42345"/>
    <lineage>
        <taxon>Eukaryota</taxon>
        <taxon>Viridiplantae</taxon>
        <taxon>Streptophyta</taxon>
        <taxon>Embryophyta</taxon>
        <taxon>Tracheophyta</taxon>
        <taxon>Spermatophyta</taxon>
        <taxon>Magnoliopsida</taxon>
        <taxon>Liliopsida</taxon>
        <taxon>Arecaceae</taxon>
        <taxon>Coryphoideae</taxon>
        <taxon>Phoeniceae</taxon>
        <taxon>Phoenix</taxon>
    </lineage>
</organism>
<evidence type="ECO:0000313" key="6">
    <source>
        <dbReference type="Proteomes" id="UP000228380"/>
    </source>
</evidence>
<dbReference type="Proteomes" id="UP000228380">
    <property type="component" value="Chromosome 1"/>
</dbReference>
<dbReference type="InterPro" id="IPR025483">
    <property type="entry name" value="Lipase_euk"/>
</dbReference>
<feature type="chain" id="PRO_5034448683" description="Lipase" evidence="4">
    <location>
        <begin position="25"/>
        <end position="419"/>
    </location>
</feature>
<evidence type="ECO:0000256" key="2">
    <source>
        <dbReference type="PIRNR" id="PIRNR000862"/>
    </source>
</evidence>
<dbReference type="Pfam" id="PF04083">
    <property type="entry name" value="Abhydro_lipase"/>
    <property type="match status" value="1"/>
</dbReference>
<dbReference type="RefSeq" id="XP_038986064.1">
    <property type="nucleotide sequence ID" value="XM_039130136.1"/>
</dbReference>
<dbReference type="SUPFAM" id="SSF53474">
    <property type="entry name" value="alpha/beta-Hydrolases"/>
    <property type="match status" value="1"/>
</dbReference>
<keyword evidence="2" id="KW-0443">Lipid metabolism</keyword>
<name>A0A8B9ARU7_PHODC</name>
<feature type="signal peptide" evidence="4">
    <location>
        <begin position="1"/>
        <end position="24"/>
    </location>
</feature>
<dbReference type="FunFam" id="3.40.50.1820:FF:000126">
    <property type="entry name" value="Lipase"/>
    <property type="match status" value="1"/>
</dbReference>
<comment type="similarity">
    <text evidence="1 2">Belongs to the AB hydrolase superfamily. Lipase family.</text>
</comment>
<dbReference type="PANTHER" id="PTHR11005">
    <property type="entry name" value="LYSOSOMAL ACID LIPASE-RELATED"/>
    <property type="match status" value="1"/>
</dbReference>
<dbReference type="GO" id="GO:0016042">
    <property type="term" value="P:lipid catabolic process"/>
    <property type="evidence" value="ECO:0007669"/>
    <property type="project" value="UniProtKB-KW"/>
</dbReference>
<keyword evidence="2" id="KW-0442">Lipid degradation</keyword>
<evidence type="ECO:0000259" key="5">
    <source>
        <dbReference type="Pfam" id="PF04083"/>
    </source>
</evidence>
<dbReference type="InterPro" id="IPR006693">
    <property type="entry name" value="AB_hydrolase_lipase"/>
</dbReference>
<gene>
    <name evidence="7" type="primary">LOC103717049</name>
</gene>
<evidence type="ECO:0000313" key="7">
    <source>
        <dbReference type="RefSeq" id="XP_038986064.1"/>
    </source>
</evidence>
<reference evidence="6" key="1">
    <citation type="journal article" date="2019" name="Nat. Commun.">
        <title>Genome-wide association mapping of date palm fruit traits.</title>
        <authorList>
            <person name="Hazzouri K.M."/>
            <person name="Gros-Balthazard M."/>
            <person name="Flowers J.M."/>
            <person name="Copetti D."/>
            <person name="Lemansour A."/>
            <person name="Lebrun M."/>
            <person name="Masmoudi K."/>
            <person name="Ferrand S."/>
            <person name="Dhar M.I."/>
            <person name="Fresquez Z.A."/>
            <person name="Rosas U."/>
            <person name="Zhang J."/>
            <person name="Talag J."/>
            <person name="Lee S."/>
            <person name="Kudrna D."/>
            <person name="Powell R.F."/>
            <person name="Leitch I.J."/>
            <person name="Krueger R.R."/>
            <person name="Wing R.A."/>
            <person name="Amiri K.M.A."/>
            <person name="Purugganan M.D."/>
        </authorList>
    </citation>
    <scope>NUCLEOTIDE SEQUENCE [LARGE SCALE GENOMIC DNA]</scope>
    <source>
        <strain evidence="6">cv. Khalas</strain>
    </source>
</reference>
<dbReference type="GeneID" id="103717049"/>
<sequence>MANNLRSLLPWVLCSVFMIDAAIGVRKDSSSSHGTRDSASLGLVQAPTSSDKGTCKSRVEIYGYECEEHHVTTKDGYILSIQRIPNGRSATTQRARKTPVLLQHGVFMDGITWLMSSPDESLGYILADKGYDVWISNSRGTKYSLQHTRLSPRDPAYWEWSWDELVAFDLPATFEYVYRHTGHQKLHYVGHSQGTLMALASFSEHHLLHMVRSAALLCPIAYMNEVKSPIARNAAYAFVAETYYWLGTYEFDPLGDAAHRLISEICSRPDVNCNDMVTSFTGKNCCLNTSYVPIFLEHEPQSTATKNLIHLAQMIRRGTITKYDYGNYDENMKHYGQVVPPAYNMSSIPSDLPLFLSYGGRDYLSVVADVKHLLQGLKLHDKTKLTVKYRPHYAHADFVMAVNAYRLVYRPLIAFFKRH</sequence>
<keyword evidence="2" id="KW-0378">Hydrolase</keyword>
<dbReference type="Gene3D" id="3.40.50.1820">
    <property type="entry name" value="alpha/beta hydrolase"/>
    <property type="match status" value="1"/>
</dbReference>
<accession>A0A8B9ARU7</accession>
<dbReference type="OrthoDB" id="9974421at2759"/>
<dbReference type="PIRSF" id="PIRSF000862">
    <property type="entry name" value="Steryl_ester_lip"/>
    <property type="match status" value="1"/>
</dbReference>
<dbReference type="KEGG" id="pda:103717049"/>
<evidence type="ECO:0000256" key="4">
    <source>
        <dbReference type="SAM" id="SignalP"/>
    </source>
</evidence>
<dbReference type="AlphaFoldDB" id="A0A8B9ARU7"/>